<dbReference type="InterPro" id="IPR000073">
    <property type="entry name" value="AB_hydrolase_1"/>
</dbReference>
<sequence>MPLKSLFSALADRVRGRTRTLAVSSTLISVVAAVGCGQLGQKERELTFRVEPGTASWYNGLPHGLVESNLPVQAKGRTEHIHTWWWPARQKDAPAVLYLHGARWNLTGHLFRIEQLRDFGFSVLAIDYRGFGKSDGDYPSEKTVYEDARVAWEYLSRLQPDAGKRFIYGHSLGGAVAIDLASRLAQASEESAAGGLIVESSFSSLPDVARALSYPWLPVQLLMSQRFDSAAKIRRVNVPVLIVHGDADHFIPSHLSEKLYAAAPGKKKLIVVPGGTHNNSMRLGHAEYRQAFADLFGT</sequence>
<dbReference type="AlphaFoldDB" id="A0A4R3HVW7"/>
<reference evidence="2 3" key="1">
    <citation type="submission" date="2019-03" db="EMBL/GenBank/DDBJ databases">
        <title>Genomic Encyclopedia of Type Strains, Phase IV (KMG-IV): sequencing the most valuable type-strain genomes for metagenomic binning, comparative biology and taxonomic classification.</title>
        <authorList>
            <person name="Goeker M."/>
        </authorList>
    </citation>
    <scope>NUCLEOTIDE SEQUENCE [LARGE SCALE GENOMIC DNA]</scope>
    <source>
        <strain evidence="2 3">DSM 7445</strain>
    </source>
</reference>
<dbReference type="Proteomes" id="UP000295382">
    <property type="component" value="Unassembled WGS sequence"/>
</dbReference>
<protein>
    <recommendedName>
        <fullName evidence="1">Serine aminopeptidase S33 domain-containing protein</fullName>
    </recommendedName>
</protein>
<evidence type="ECO:0000313" key="3">
    <source>
        <dbReference type="Proteomes" id="UP000295382"/>
    </source>
</evidence>
<keyword evidence="3" id="KW-1185">Reference proteome</keyword>
<dbReference type="RefSeq" id="WP_132259755.1">
    <property type="nucleotide sequence ID" value="NZ_SLZQ01000011.1"/>
</dbReference>
<gene>
    <name evidence="2" type="ORF">EDC30_11192</name>
</gene>
<evidence type="ECO:0000313" key="2">
    <source>
        <dbReference type="EMBL" id="TCS35177.1"/>
    </source>
</evidence>
<dbReference type="InterPro" id="IPR029058">
    <property type="entry name" value="AB_hydrolase_fold"/>
</dbReference>
<dbReference type="EMBL" id="SLZQ01000011">
    <property type="protein sequence ID" value="TCS35177.1"/>
    <property type="molecule type" value="Genomic_DNA"/>
</dbReference>
<dbReference type="PANTHER" id="PTHR12277">
    <property type="entry name" value="ALPHA/BETA HYDROLASE DOMAIN-CONTAINING PROTEIN"/>
    <property type="match status" value="1"/>
</dbReference>
<dbReference type="Pfam" id="PF12146">
    <property type="entry name" value="Hydrolase_4"/>
    <property type="match status" value="1"/>
</dbReference>
<name>A0A4R3HVW7_PAULE</name>
<dbReference type="Gene3D" id="3.40.50.1820">
    <property type="entry name" value="alpha/beta hydrolase"/>
    <property type="match status" value="1"/>
</dbReference>
<dbReference type="OrthoDB" id="9777090at2"/>
<feature type="domain" description="Serine aminopeptidase S33" evidence="1">
    <location>
        <begin position="95"/>
        <end position="202"/>
    </location>
</feature>
<accession>A0A4R3HVW7</accession>
<dbReference type="SUPFAM" id="SSF53474">
    <property type="entry name" value="alpha/beta-Hydrolases"/>
    <property type="match status" value="1"/>
</dbReference>
<organism evidence="2 3">
    <name type="scientific">Paucimonas lemoignei</name>
    <name type="common">Pseudomonas lemoignei</name>
    <dbReference type="NCBI Taxonomy" id="29443"/>
    <lineage>
        <taxon>Bacteria</taxon>
        <taxon>Pseudomonadati</taxon>
        <taxon>Pseudomonadota</taxon>
        <taxon>Betaproteobacteria</taxon>
        <taxon>Burkholderiales</taxon>
        <taxon>Burkholderiaceae</taxon>
        <taxon>Paucimonas</taxon>
    </lineage>
</organism>
<dbReference type="PANTHER" id="PTHR12277:SF81">
    <property type="entry name" value="PROTEIN ABHD13"/>
    <property type="match status" value="1"/>
</dbReference>
<dbReference type="InterPro" id="IPR022742">
    <property type="entry name" value="Hydrolase_4"/>
</dbReference>
<dbReference type="PRINTS" id="PR00111">
    <property type="entry name" value="ABHYDROLASE"/>
</dbReference>
<comment type="caution">
    <text evidence="2">The sequence shown here is derived from an EMBL/GenBank/DDBJ whole genome shotgun (WGS) entry which is preliminary data.</text>
</comment>
<evidence type="ECO:0000259" key="1">
    <source>
        <dbReference type="Pfam" id="PF12146"/>
    </source>
</evidence>
<proteinExistence type="predicted"/>